<dbReference type="GO" id="GO:0016020">
    <property type="term" value="C:membrane"/>
    <property type="evidence" value="ECO:0007669"/>
    <property type="project" value="TreeGrafter"/>
</dbReference>
<evidence type="ECO:0000313" key="5">
    <source>
        <dbReference type="EMBL" id="MBB2993201.1"/>
    </source>
</evidence>
<dbReference type="PANTHER" id="PTHR10587">
    <property type="entry name" value="GLYCOSYL TRANSFERASE-RELATED"/>
    <property type="match status" value="1"/>
</dbReference>
<keyword evidence="1" id="KW-0479">Metal-binding</keyword>
<dbReference type="CDD" id="cd10917">
    <property type="entry name" value="CE4_NodB_like_6s_7s"/>
    <property type="match status" value="1"/>
</dbReference>
<dbReference type="Proteomes" id="UP000550501">
    <property type="component" value="Unassembled WGS sequence"/>
</dbReference>
<evidence type="ECO:0000313" key="6">
    <source>
        <dbReference type="Proteomes" id="UP000550501"/>
    </source>
</evidence>
<dbReference type="PANTHER" id="PTHR10587:SF133">
    <property type="entry name" value="CHITIN DEACETYLASE 1-RELATED"/>
    <property type="match status" value="1"/>
</dbReference>
<keyword evidence="6" id="KW-1185">Reference proteome</keyword>
<dbReference type="InterPro" id="IPR050248">
    <property type="entry name" value="Polysacc_deacetylase_ArnD"/>
</dbReference>
<dbReference type="PROSITE" id="PS51677">
    <property type="entry name" value="NODB"/>
    <property type="match status" value="1"/>
</dbReference>
<dbReference type="SUPFAM" id="SSF88713">
    <property type="entry name" value="Glycoside hydrolase/deacetylase"/>
    <property type="match status" value="1"/>
</dbReference>
<organism evidence="5 6">
    <name type="scientific">Mycolicibacterium iranicum</name>
    <name type="common">Mycobacterium iranicum</name>
    <dbReference type="NCBI Taxonomy" id="912594"/>
    <lineage>
        <taxon>Bacteria</taxon>
        <taxon>Bacillati</taxon>
        <taxon>Actinomycetota</taxon>
        <taxon>Actinomycetes</taxon>
        <taxon>Mycobacteriales</taxon>
        <taxon>Mycobacteriaceae</taxon>
        <taxon>Mycolicibacterium</taxon>
    </lineage>
</organism>
<feature type="domain" description="NodB homology" evidence="4">
    <location>
        <begin position="27"/>
        <end position="203"/>
    </location>
</feature>
<evidence type="ECO:0000256" key="3">
    <source>
        <dbReference type="SAM" id="SignalP"/>
    </source>
</evidence>
<comment type="caution">
    <text evidence="5">The sequence shown here is derived from an EMBL/GenBank/DDBJ whole genome shotgun (WGS) entry which is preliminary data.</text>
</comment>
<dbReference type="GO" id="GO:0005975">
    <property type="term" value="P:carbohydrate metabolic process"/>
    <property type="evidence" value="ECO:0007669"/>
    <property type="project" value="InterPro"/>
</dbReference>
<dbReference type="EMBL" id="JACHVU010000014">
    <property type="protein sequence ID" value="MBB2993201.1"/>
    <property type="molecule type" value="Genomic_DNA"/>
</dbReference>
<name>A0A839QLX5_MYCIR</name>
<reference evidence="5 6" key="1">
    <citation type="submission" date="2020-08" db="EMBL/GenBank/DDBJ databases">
        <title>The Agave Microbiome: Exploring the role of microbial communities in plant adaptations to desert environments.</title>
        <authorList>
            <person name="Partida-Martinez L.P."/>
        </authorList>
    </citation>
    <scope>NUCLEOTIDE SEQUENCE [LARGE SCALE GENOMIC DNA]</scope>
    <source>
        <strain evidence="5 6">AT2.18</strain>
    </source>
</reference>
<evidence type="ECO:0000259" key="4">
    <source>
        <dbReference type="PROSITE" id="PS51677"/>
    </source>
</evidence>
<proteinExistence type="predicted"/>
<accession>A0A839QLX5</accession>
<protein>
    <submittedName>
        <fullName evidence="5">Peptidoglycan/xylan/chitin deacetylase (PgdA/CDA1 family)</fullName>
    </submittedName>
</protein>
<evidence type="ECO:0000256" key="1">
    <source>
        <dbReference type="ARBA" id="ARBA00022723"/>
    </source>
</evidence>
<feature type="chain" id="PRO_5032373215" evidence="3">
    <location>
        <begin position="19"/>
        <end position="224"/>
    </location>
</feature>
<dbReference type="GO" id="GO:0016810">
    <property type="term" value="F:hydrolase activity, acting on carbon-nitrogen (but not peptide) bonds"/>
    <property type="evidence" value="ECO:0007669"/>
    <property type="project" value="InterPro"/>
</dbReference>
<dbReference type="AlphaFoldDB" id="A0A839QLX5"/>
<dbReference type="InterPro" id="IPR002509">
    <property type="entry name" value="NODB_dom"/>
</dbReference>
<keyword evidence="3" id="KW-0732">Signal</keyword>
<keyword evidence="2" id="KW-0378">Hydrolase</keyword>
<dbReference type="GO" id="GO:0046872">
    <property type="term" value="F:metal ion binding"/>
    <property type="evidence" value="ECO:0007669"/>
    <property type="project" value="UniProtKB-KW"/>
</dbReference>
<gene>
    <name evidence="5" type="ORF">FHR72_004708</name>
</gene>
<evidence type="ECO:0000256" key="2">
    <source>
        <dbReference type="ARBA" id="ARBA00022801"/>
    </source>
</evidence>
<sequence>MVMGLVLGLVASVTPAAADTVDCARVRCVALTFDDGPGAHTDRLLDILRANDARATFFLIGERVAADPAAARRIAGAGMEIGNHTWAHRDMTTLTRADVASEFSRATEAIEAATGQRPALTRTGFGAIDDSVLAEAERQGLGAVNWDINPRDWEISDPAIVRDALRAQIRPNAVVLLHDTVWSTVEAMTHLVPALRADGYHLVTASQLLGPRAPGSLYGTRDRA</sequence>
<dbReference type="InterPro" id="IPR011330">
    <property type="entry name" value="Glyco_hydro/deAcase_b/a-brl"/>
</dbReference>
<feature type="signal peptide" evidence="3">
    <location>
        <begin position="1"/>
        <end position="18"/>
    </location>
</feature>
<dbReference type="Pfam" id="PF01522">
    <property type="entry name" value="Polysacc_deac_1"/>
    <property type="match status" value="1"/>
</dbReference>
<dbReference type="Gene3D" id="3.20.20.370">
    <property type="entry name" value="Glycoside hydrolase/deacetylase"/>
    <property type="match status" value="1"/>
</dbReference>